<evidence type="ECO:0000313" key="3">
    <source>
        <dbReference type="Proteomes" id="UP000250140"/>
    </source>
</evidence>
<dbReference type="AlphaFoldDB" id="A0A8E2JXR4"/>
<gene>
    <name evidence="2" type="ORF">AOQ84DRAFT_436266</name>
</gene>
<sequence>MKEKQKHTYLPYQRGIHPNRLRIGSLYLDPFNPNLGLETKRFEYQENTTEDEYWSQIKQWTEEEQSDTPYSLTFEASKSWLIGAAAFSALHADADREGNAYATIEGSSGRRLQIAKPLKFFKDEVFTQLGVEDWIREQLSIKFTARWKNGSWKAPDIWLVTGIQLITGGTVLVGSSKNSSQSVGAKIDAGIMQGMPTGQDLVSVQGSHKTAAGTTTQYGHQDERVWAAQFMQLIVEFRKSNEKGAPDSMIVSLKEIEDLGEDKVRDDESPNRQSGEAQDGSDINNTGEHVAEIVGVGSETASEEEKAKSTDFEVSDRSYEEAMEGIDWVKYDEHSKYLNMYAESEKA</sequence>
<feature type="compositionally biased region" description="Polar residues" evidence="1">
    <location>
        <begin position="271"/>
        <end position="287"/>
    </location>
</feature>
<organism evidence="2 3">
    <name type="scientific">Glonium stellatum</name>
    <dbReference type="NCBI Taxonomy" id="574774"/>
    <lineage>
        <taxon>Eukaryota</taxon>
        <taxon>Fungi</taxon>
        <taxon>Dikarya</taxon>
        <taxon>Ascomycota</taxon>
        <taxon>Pezizomycotina</taxon>
        <taxon>Dothideomycetes</taxon>
        <taxon>Pleosporomycetidae</taxon>
        <taxon>Gloniales</taxon>
        <taxon>Gloniaceae</taxon>
        <taxon>Glonium</taxon>
    </lineage>
</organism>
<dbReference type="Proteomes" id="UP000250140">
    <property type="component" value="Unassembled WGS sequence"/>
</dbReference>
<evidence type="ECO:0000313" key="2">
    <source>
        <dbReference type="EMBL" id="OCL13544.1"/>
    </source>
</evidence>
<feature type="region of interest" description="Disordered" evidence="1">
    <location>
        <begin position="261"/>
        <end position="317"/>
    </location>
</feature>
<accession>A0A8E2JXR4</accession>
<feature type="compositionally biased region" description="Basic and acidic residues" evidence="1">
    <location>
        <begin position="261"/>
        <end position="270"/>
    </location>
</feature>
<protein>
    <submittedName>
        <fullName evidence="2">Uncharacterized protein</fullName>
    </submittedName>
</protein>
<evidence type="ECO:0000256" key="1">
    <source>
        <dbReference type="SAM" id="MobiDB-lite"/>
    </source>
</evidence>
<proteinExistence type="predicted"/>
<dbReference type="OrthoDB" id="4670414at2759"/>
<dbReference type="EMBL" id="KV748705">
    <property type="protein sequence ID" value="OCL13544.1"/>
    <property type="molecule type" value="Genomic_DNA"/>
</dbReference>
<reference evidence="2 3" key="1">
    <citation type="journal article" date="2016" name="Nat. Commun.">
        <title>Ectomycorrhizal ecology is imprinted in the genome of the dominant symbiotic fungus Cenococcum geophilum.</title>
        <authorList>
            <consortium name="DOE Joint Genome Institute"/>
            <person name="Peter M."/>
            <person name="Kohler A."/>
            <person name="Ohm R.A."/>
            <person name="Kuo A."/>
            <person name="Krutzmann J."/>
            <person name="Morin E."/>
            <person name="Arend M."/>
            <person name="Barry K.W."/>
            <person name="Binder M."/>
            <person name="Choi C."/>
            <person name="Clum A."/>
            <person name="Copeland A."/>
            <person name="Grisel N."/>
            <person name="Haridas S."/>
            <person name="Kipfer T."/>
            <person name="LaButti K."/>
            <person name="Lindquist E."/>
            <person name="Lipzen A."/>
            <person name="Maire R."/>
            <person name="Meier B."/>
            <person name="Mihaltcheva S."/>
            <person name="Molinier V."/>
            <person name="Murat C."/>
            <person name="Poggeler S."/>
            <person name="Quandt C.A."/>
            <person name="Sperisen C."/>
            <person name="Tritt A."/>
            <person name="Tisserant E."/>
            <person name="Crous P.W."/>
            <person name="Henrissat B."/>
            <person name="Nehls U."/>
            <person name="Egli S."/>
            <person name="Spatafora J.W."/>
            <person name="Grigoriev I.V."/>
            <person name="Martin F.M."/>
        </authorList>
    </citation>
    <scope>NUCLEOTIDE SEQUENCE [LARGE SCALE GENOMIC DNA]</scope>
    <source>
        <strain evidence="2 3">CBS 207.34</strain>
    </source>
</reference>
<feature type="compositionally biased region" description="Basic and acidic residues" evidence="1">
    <location>
        <begin position="303"/>
        <end position="317"/>
    </location>
</feature>
<keyword evidence="3" id="KW-1185">Reference proteome</keyword>
<name>A0A8E2JXR4_9PEZI</name>